<accession>A0AAF0PGL8</accession>
<name>A0AAF0PGL8_9EURY</name>
<reference evidence="2 3" key="1">
    <citation type="submission" date="2022-07" db="EMBL/GenBank/DDBJ databases">
        <title>Two temperate virus in Haloterrigena jeotgali A29.</title>
        <authorList>
            <person name="Deng X."/>
        </authorList>
    </citation>
    <scope>NUCLEOTIDE SEQUENCE [LARGE SCALE GENOMIC DNA]</scope>
    <source>
        <strain evidence="2 3">A29</strain>
        <plasmid evidence="2 3">unnamed1</plasmid>
    </source>
</reference>
<gene>
    <name evidence="2" type="ORF">NP511_22235</name>
</gene>
<evidence type="ECO:0008006" key="4">
    <source>
        <dbReference type="Google" id="ProtNLM"/>
    </source>
</evidence>
<dbReference type="RefSeq" id="WP_233274400.1">
    <property type="nucleotide sequence ID" value="NZ_CP101874.1"/>
</dbReference>
<organism evidence="2 3">
    <name type="scientific">Natrinema thermotolerans</name>
    <dbReference type="NCBI Taxonomy" id="121872"/>
    <lineage>
        <taxon>Archaea</taxon>
        <taxon>Methanobacteriati</taxon>
        <taxon>Methanobacteriota</taxon>
        <taxon>Stenosarchaea group</taxon>
        <taxon>Halobacteria</taxon>
        <taxon>Halobacteriales</taxon>
        <taxon>Natrialbaceae</taxon>
        <taxon>Natrinema</taxon>
    </lineage>
</organism>
<evidence type="ECO:0000256" key="1">
    <source>
        <dbReference type="SAM" id="MobiDB-lite"/>
    </source>
</evidence>
<evidence type="ECO:0000313" key="3">
    <source>
        <dbReference type="Proteomes" id="UP001224926"/>
    </source>
</evidence>
<dbReference type="EMBL" id="CP101874">
    <property type="protein sequence ID" value="WMT10316.1"/>
    <property type="molecule type" value="Genomic_DNA"/>
</dbReference>
<proteinExistence type="predicted"/>
<keyword evidence="2" id="KW-0614">Plasmid</keyword>
<sequence length="289" mass="30676">MTENTNTDNNSIARRTVLATLGVSTAALAGCTSGTSTDPSNTSNSADGNGISAGESDVFTSVEMGDATLEIEVADDASVEFINLIDPNGELFDQQRLATGETTTSFEILGRYEDSVPTGDYELIALDGDEQVDTTTITLEAKCAITDVLWAAENPDMEWDKNSPVWDEYAAVVIENTGTIPSLLTELRWQGSPVARLLSNESQSYYHETHLPPGKTTVYSKGSVYATDGAVHSLNCDELGTEPMTVTAHVQVGSNPSYTQQIKYGDSQSCDITIVDGSTGTSISSGGEN</sequence>
<keyword evidence="3" id="KW-1185">Reference proteome</keyword>
<geneLocation type="plasmid" evidence="2 3">
    <name>unnamed1</name>
</geneLocation>
<feature type="region of interest" description="Disordered" evidence="1">
    <location>
        <begin position="31"/>
        <end position="54"/>
    </location>
</feature>
<evidence type="ECO:0000313" key="2">
    <source>
        <dbReference type="EMBL" id="WMT10316.1"/>
    </source>
</evidence>
<protein>
    <recommendedName>
        <fullName evidence="4">Secreted glycoprotein</fullName>
    </recommendedName>
</protein>
<dbReference type="GeneID" id="84216719"/>
<dbReference type="Proteomes" id="UP001224926">
    <property type="component" value="Plasmid unnamed1"/>
</dbReference>
<dbReference type="AlphaFoldDB" id="A0AAF0PGL8"/>
<feature type="compositionally biased region" description="Polar residues" evidence="1">
    <location>
        <begin position="32"/>
        <end position="47"/>
    </location>
</feature>